<evidence type="ECO:0000313" key="2">
    <source>
        <dbReference type="EnsemblPlants" id="PGSC0003DMT400085791"/>
    </source>
</evidence>
<dbReference type="PaxDb" id="4113-PGSC0003DMT400085791"/>
<dbReference type="Gramene" id="PGSC0003DMT400085791">
    <property type="protein sequence ID" value="PGSC0003DMT400085791"/>
    <property type="gene ID" value="PGSC0003DMG400035362"/>
</dbReference>
<dbReference type="EnsemblPlants" id="PGSC0003DMT400085791">
    <property type="protein sequence ID" value="PGSC0003DMT400085791"/>
    <property type="gene ID" value="PGSC0003DMG400035362"/>
</dbReference>
<dbReference type="AlphaFoldDB" id="M1DAA0"/>
<feature type="region of interest" description="Disordered" evidence="1">
    <location>
        <begin position="216"/>
        <end position="235"/>
    </location>
</feature>
<evidence type="ECO:0000256" key="1">
    <source>
        <dbReference type="SAM" id="MobiDB-lite"/>
    </source>
</evidence>
<feature type="compositionally biased region" description="Polar residues" evidence="1">
    <location>
        <begin position="223"/>
        <end position="235"/>
    </location>
</feature>
<feature type="region of interest" description="Disordered" evidence="1">
    <location>
        <begin position="70"/>
        <end position="118"/>
    </location>
</feature>
<accession>M1DAA0</accession>
<keyword evidence="3" id="KW-1185">Reference proteome</keyword>
<dbReference type="HOGENOM" id="CLU_055921_2_0_1"/>
<organism evidence="2 3">
    <name type="scientific">Solanum tuberosum</name>
    <name type="common">Potato</name>
    <dbReference type="NCBI Taxonomy" id="4113"/>
    <lineage>
        <taxon>Eukaryota</taxon>
        <taxon>Viridiplantae</taxon>
        <taxon>Streptophyta</taxon>
        <taxon>Embryophyta</taxon>
        <taxon>Tracheophyta</taxon>
        <taxon>Spermatophyta</taxon>
        <taxon>Magnoliopsida</taxon>
        <taxon>eudicotyledons</taxon>
        <taxon>Gunneridae</taxon>
        <taxon>Pentapetalae</taxon>
        <taxon>asterids</taxon>
        <taxon>lamiids</taxon>
        <taxon>Solanales</taxon>
        <taxon>Solanaceae</taxon>
        <taxon>Solanoideae</taxon>
        <taxon>Solaneae</taxon>
        <taxon>Solanum</taxon>
    </lineage>
</organism>
<proteinExistence type="predicted"/>
<reference evidence="2" key="2">
    <citation type="submission" date="2015-06" db="UniProtKB">
        <authorList>
            <consortium name="EnsemblPlants"/>
        </authorList>
    </citation>
    <scope>IDENTIFICATION</scope>
    <source>
        <strain evidence="2">DM1-3 516 R44</strain>
    </source>
</reference>
<sequence length="235" mass="26377">MTFPRALVVACVMQSIELNMGAQIFSEWKVFYRGNKEAFFLPGLVIAMCKREGVPLLDADEVLPMDPPFHHLMVRQGSTSRSKNRRTGRARSSQETTEADDEGGDDGAGGDIHPNYPQPPLSKACVEKDLAVVWRLLGCSFSSTTSVPPRSTLEVEMLRRQLCQEMRKGLVRDRLMARIWKTIKVIFSCLDPDMEITRIEPEDYAEFPILNEAWAGEKPPEVLNSNDDTSQSQGS</sequence>
<protein>
    <submittedName>
        <fullName evidence="2">Uncharacterized protein</fullName>
    </submittedName>
</protein>
<dbReference type="Proteomes" id="UP000011115">
    <property type="component" value="Unassembled WGS sequence"/>
</dbReference>
<dbReference type="InParanoid" id="M1DAA0"/>
<name>M1DAA0_SOLTU</name>
<reference evidence="3" key="1">
    <citation type="journal article" date="2011" name="Nature">
        <title>Genome sequence and analysis of the tuber crop potato.</title>
        <authorList>
            <consortium name="The Potato Genome Sequencing Consortium"/>
        </authorList>
    </citation>
    <scope>NUCLEOTIDE SEQUENCE [LARGE SCALE GENOMIC DNA]</scope>
    <source>
        <strain evidence="3">cv. DM1-3 516 R44</strain>
    </source>
</reference>
<evidence type="ECO:0000313" key="3">
    <source>
        <dbReference type="Proteomes" id="UP000011115"/>
    </source>
</evidence>